<evidence type="ECO:0000256" key="3">
    <source>
        <dbReference type="ARBA" id="ARBA00022900"/>
    </source>
</evidence>
<dbReference type="Gene3D" id="3.30.10.10">
    <property type="entry name" value="Trypsin Inhibitor V, subunit A"/>
    <property type="match status" value="1"/>
</dbReference>
<evidence type="ECO:0000256" key="2">
    <source>
        <dbReference type="ARBA" id="ARBA00022690"/>
    </source>
</evidence>
<feature type="signal peptide" evidence="4">
    <location>
        <begin position="1"/>
        <end position="19"/>
    </location>
</feature>
<sequence length="104" mass="11502">MEKIIILFGFLFLFQSISAIYPPCVDCGCTGNGCKRPGDPTPYEWPELMGVEIMKAKAAVESSNHNVTAVPLDSDCIHIFNLCCNRVWLCPDEKGLIREKPVVG</sequence>
<proteinExistence type="inferred from homology"/>
<comment type="similarity">
    <text evidence="1">Belongs to the protease inhibitor I13 (potato type I serine protease inhibitor) family.</text>
</comment>
<dbReference type="InterPro" id="IPR000864">
    <property type="entry name" value="Prot_inh_pot1"/>
</dbReference>
<dbReference type="SUPFAM" id="SSF54654">
    <property type="entry name" value="CI-2 family of serine protease inhibitors"/>
    <property type="match status" value="1"/>
</dbReference>
<dbReference type="Pfam" id="PF00280">
    <property type="entry name" value="potato_inhibit"/>
    <property type="match status" value="1"/>
</dbReference>
<evidence type="ECO:0000313" key="5">
    <source>
        <dbReference type="EMBL" id="TMW81208.1"/>
    </source>
</evidence>
<name>A0A6N2AHN6_SOLCI</name>
<accession>A0A6N2AHN6</accession>
<keyword evidence="3" id="KW-0722">Serine protease inhibitor</keyword>
<feature type="chain" id="PRO_5026709476" description="Serine protease inhibitor, potato inhibitor I-type family protein" evidence="4">
    <location>
        <begin position="20"/>
        <end position="104"/>
    </location>
</feature>
<keyword evidence="2" id="KW-0646">Protease inhibitor</keyword>
<dbReference type="GO" id="GO:0004867">
    <property type="term" value="F:serine-type endopeptidase inhibitor activity"/>
    <property type="evidence" value="ECO:0007669"/>
    <property type="project" value="UniProtKB-KW"/>
</dbReference>
<dbReference type="PANTHER" id="PTHR33091:SF81">
    <property type="entry name" value="SERINE PROTEASE INHIBITOR, POTATO INHIBITOR I-TYPE FAMILY PROTEIN"/>
    <property type="match status" value="1"/>
</dbReference>
<dbReference type="PANTHER" id="PTHR33091">
    <property type="entry name" value="PROTEIN, PUTATIVE, EXPRESSED-RELATED"/>
    <property type="match status" value="1"/>
</dbReference>
<keyword evidence="4" id="KW-0732">Signal</keyword>
<comment type="caution">
    <text evidence="5">The sequence shown here is derived from an EMBL/GenBank/DDBJ whole genome shotgun (WGS) entry which is preliminary data.</text>
</comment>
<gene>
    <name evidence="5" type="ORF">EJD97_011154</name>
</gene>
<reference evidence="5" key="1">
    <citation type="submission" date="2019-05" db="EMBL/GenBank/DDBJ databases">
        <title>The de novo reference genome and transcriptome assemblies of the wild tomato species Solanum chilense.</title>
        <authorList>
            <person name="Stam R."/>
            <person name="Nosenko T."/>
            <person name="Hoerger A.C."/>
            <person name="Stephan W."/>
            <person name="Seidel M.A."/>
            <person name="Kuhn J.M.M."/>
            <person name="Haberer G."/>
            <person name="Tellier A."/>
        </authorList>
    </citation>
    <scope>NUCLEOTIDE SEQUENCE</scope>
    <source>
        <tissue evidence="5">Mature leaves</tissue>
    </source>
</reference>
<evidence type="ECO:0000256" key="1">
    <source>
        <dbReference type="ARBA" id="ARBA00008210"/>
    </source>
</evidence>
<dbReference type="GO" id="GO:0009611">
    <property type="term" value="P:response to wounding"/>
    <property type="evidence" value="ECO:0007669"/>
    <property type="project" value="InterPro"/>
</dbReference>
<evidence type="ECO:0008006" key="6">
    <source>
        <dbReference type="Google" id="ProtNLM"/>
    </source>
</evidence>
<protein>
    <recommendedName>
        <fullName evidence="6">Serine protease inhibitor, potato inhibitor I-type family protein</fullName>
    </recommendedName>
</protein>
<dbReference type="InterPro" id="IPR036354">
    <property type="entry name" value="Prot_inh_pot1_sf"/>
</dbReference>
<dbReference type="EMBL" id="RXGB01028306">
    <property type="protein sequence ID" value="TMW81208.1"/>
    <property type="molecule type" value="Genomic_DNA"/>
</dbReference>
<evidence type="ECO:0000256" key="4">
    <source>
        <dbReference type="SAM" id="SignalP"/>
    </source>
</evidence>
<organism evidence="5">
    <name type="scientific">Solanum chilense</name>
    <name type="common">Tomato</name>
    <name type="synonym">Lycopersicon chilense</name>
    <dbReference type="NCBI Taxonomy" id="4083"/>
    <lineage>
        <taxon>Eukaryota</taxon>
        <taxon>Viridiplantae</taxon>
        <taxon>Streptophyta</taxon>
        <taxon>Embryophyta</taxon>
        <taxon>Tracheophyta</taxon>
        <taxon>Spermatophyta</taxon>
        <taxon>Magnoliopsida</taxon>
        <taxon>eudicotyledons</taxon>
        <taxon>Gunneridae</taxon>
        <taxon>Pentapetalae</taxon>
        <taxon>asterids</taxon>
        <taxon>lamiids</taxon>
        <taxon>Solanales</taxon>
        <taxon>Solanaceae</taxon>
        <taxon>Solanoideae</taxon>
        <taxon>Solaneae</taxon>
        <taxon>Solanum</taxon>
        <taxon>Solanum subgen. Lycopersicon</taxon>
    </lineage>
</organism>
<dbReference type="AlphaFoldDB" id="A0A6N2AHN6"/>